<sequence>ACNVSTQKVEERVEERDGQRVYHFTYRAVHLPSGRFAEAVGSASEAERKEWNHPEHDVRTLAQTRAFNRAVSNLVGGGEISAEEMEIPTRRYVRSEPVGEPSKVGPPPRRATPTPPPDIRPGRMSLNVIEYNLRAAGVDAQAVDIVEQADGFHVEPRGKLDDEDWYNINETIKALGGDWQQRGLLGRWIIKKEEAGTGSEA</sequence>
<gene>
    <name evidence="2" type="ORF">S12H4_52900</name>
</gene>
<organism evidence="2">
    <name type="scientific">marine sediment metagenome</name>
    <dbReference type="NCBI Taxonomy" id="412755"/>
    <lineage>
        <taxon>unclassified sequences</taxon>
        <taxon>metagenomes</taxon>
        <taxon>ecological metagenomes</taxon>
    </lineage>
</organism>
<proteinExistence type="predicted"/>
<accession>X1U290</accession>
<comment type="caution">
    <text evidence="2">The sequence shown here is derived from an EMBL/GenBank/DDBJ whole genome shotgun (WGS) entry which is preliminary data.</text>
</comment>
<evidence type="ECO:0000313" key="2">
    <source>
        <dbReference type="EMBL" id="GAJ11619.1"/>
    </source>
</evidence>
<feature type="compositionally biased region" description="Pro residues" evidence="1">
    <location>
        <begin position="104"/>
        <end position="119"/>
    </location>
</feature>
<dbReference type="AlphaFoldDB" id="X1U290"/>
<protein>
    <submittedName>
        <fullName evidence="2">Uncharacterized protein</fullName>
    </submittedName>
</protein>
<evidence type="ECO:0000256" key="1">
    <source>
        <dbReference type="SAM" id="MobiDB-lite"/>
    </source>
</evidence>
<name>X1U290_9ZZZZ</name>
<reference evidence="2" key="1">
    <citation type="journal article" date="2014" name="Front. Microbiol.">
        <title>High frequency of phylogenetically diverse reductive dehalogenase-homologous genes in deep subseafloor sedimentary metagenomes.</title>
        <authorList>
            <person name="Kawai M."/>
            <person name="Futagami T."/>
            <person name="Toyoda A."/>
            <person name="Takaki Y."/>
            <person name="Nishi S."/>
            <person name="Hori S."/>
            <person name="Arai W."/>
            <person name="Tsubouchi T."/>
            <person name="Morono Y."/>
            <person name="Uchiyama I."/>
            <person name="Ito T."/>
            <person name="Fujiyama A."/>
            <person name="Inagaki F."/>
            <person name="Takami H."/>
        </authorList>
    </citation>
    <scope>NUCLEOTIDE SEQUENCE</scope>
    <source>
        <strain evidence="2">Expedition CK06-06</strain>
    </source>
</reference>
<feature type="non-terminal residue" evidence="2">
    <location>
        <position position="1"/>
    </location>
</feature>
<dbReference type="EMBL" id="BARW01033609">
    <property type="protein sequence ID" value="GAJ11619.1"/>
    <property type="molecule type" value="Genomic_DNA"/>
</dbReference>
<feature type="region of interest" description="Disordered" evidence="1">
    <location>
        <begin position="86"/>
        <end position="123"/>
    </location>
</feature>